<dbReference type="RefSeq" id="WP_062021943.1">
    <property type="nucleotide sequence ID" value="NZ_LQQC01000010.1"/>
</dbReference>
<dbReference type="PATRIC" id="fig|479117.4.peg.1499"/>
<dbReference type="AlphaFoldDB" id="A0A150H8X4"/>
<reference evidence="1 2" key="1">
    <citation type="submission" date="2016-01" db="EMBL/GenBank/DDBJ databases">
        <title>Use of Whole Genome Sequencing to ascertain that Brevibacterium massiliense (Roux, Raoult 2009) is a later heterotypic synonym of Brevibacterium ravenspurgense (Mages 2008).</title>
        <authorList>
            <person name="Bernier A.-M."/>
            <person name="Burdz T."/>
            <person name="Huynh C."/>
            <person name="Pachecho A.L."/>
            <person name="Wiebe D."/>
            <person name="Bonner C."/>
            <person name="Bernard K."/>
        </authorList>
    </citation>
    <scope>NUCLEOTIDE SEQUENCE [LARGE SCALE GENOMIC DNA]</scope>
    <source>
        <strain evidence="1 2">CCUG56047</strain>
    </source>
</reference>
<dbReference type="Gene3D" id="3.30.70.1520">
    <property type="entry name" value="Heterotetrameric sarcosine oxidase"/>
    <property type="match status" value="1"/>
</dbReference>
<proteinExistence type="predicted"/>
<protein>
    <submittedName>
        <fullName evidence="1">Sarcosine oxidase, gamma subunit family</fullName>
    </submittedName>
</protein>
<name>A0A150H8X4_9MICO</name>
<dbReference type="EMBL" id="LQQC01000010">
    <property type="protein sequence ID" value="KXZ58464.1"/>
    <property type="molecule type" value="Genomic_DNA"/>
</dbReference>
<accession>A0A150H8X4</accession>
<evidence type="ECO:0000313" key="1">
    <source>
        <dbReference type="EMBL" id="KXZ58464.1"/>
    </source>
</evidence>
<gene>
    <name evidence="1" type="ORF">Bravens_01513</name>
</gene>
<evidence type="ECO:0000313" key="2">
    <source>
        <dbReference type="Proteomes" id="UP000243589"/>
    </source>
</evidence>
<keyword evidence="2" id="KW-1185">Reference proteome</keyword>
<comment type="caution">
    <text evidence="1">The sequence shown here is derived from an EMBL/GenBank/DDBJ whole genome shotgun (WGS) entry which is preliminary data.</text>
</comment>
<organism evidence="1 2">
    <name type="scientific">Brevibacterium ravenspurgense</name>
    <dbReference type="NCBI Taxonomy" id="479117"/>
    <lineage>
        <taxon>Bacteria</taxon>
        <taxon>Bacillati</taxon>
        <taxon>Actinomycetota</taxon>
        <taxon>Actinomycetes</taxon>
        <taxon>Micrococcales</taxon>
        <taxon>Brevibacteriaceae</taxon>
        <taxon>Brevibacterium</taxon>
    </lineage>
</organism>
<dbReference type="SUPFAM" id="SSF103025">
    <property type="entry name" value="Folate-binding domain"/>
    <property type="match status" value="1"/>
</dbReference>
<dbReference type="Proteomes" id="UP000243589">
    <property type="component" value="Unassembled WGS sequence"/>
</dbReference>
<dbReference type="InterPro" id="IPR007375">
    <property type="entry name" value="SoxG"/>
</dbReference>
<dbReference type="Gene3D" id="3.30.1360.120">
    <property type="entry name" value="Probable tRNA modification gtpase trme, domain 1"/>
    <property type="match status" value="1"/>
</dbReference>
<dbReference type="InterPro" id="IPR027266">
    <property type="entry name" value="TrmE/GcvT-like"/>
</dbReference>
<dbReference type="Pfam" id="PF04268">
    <property type="entry name" value="SoxG"/>
    <property type="match status" value="1"/>
</dbReference>
<sequence>MADNTAVSQTEVSRQDVLSLRRSPLAERAAELDAAGGSRVRLREVPFRTQISLRAEPGGPAADGLEKVLGAPLPRKVGQVSEVEAPVTGYVLWFGPDDFLLVAGDEAERELSCSALAGILAEAVGEHRGQAVDLSGNRTVLELTGPNAVDVLCRMVEVDVHPDFFPVGSAILTLVAGSSAALWRTDEDSYWIMPRASFADHTANWLLDAMREFADRP</sequence>